<dbReference type="AlphaFoldDB" id="A0A1X7P485"/>
<dbReference type="EMBL" id="RJJH01000016">
    <property type="protein sequence ID" value="RNI08567.1"/>
    <property type="molecule type" value="Genomic_DNA"/>
</dbReference>
<evidence type="ECO:0000313" key="4">
    <source>
        <dbReference type="Proteomes" id="UP000278252"/>
    </source>
</evidence>
<dbReference type="Proteomes" id="UP000193969">
    <property type="component" value="Unassembled WGS sequence"/>
</dbReference>
<dbReference type="InterPro" id="IPR011067">
    <property type="entry name" value="Plasmid_toxin/cell-grow_inhib"/>
</dbReference>
<dbReference type="Pfam" id="PF02452">
    <property type="entry name" value="PemK_toxin"/>
    <property type="match status" value="1"/>
</dbReference>
<sequence>MAGTFRKGDVVVIPFPYTDMSKLKTRPVLVVACPRGTNVIVCQITSQTTRNDEYAIQVNSNDFAKGSLPSSSLVKTNMIMTLDVDTILAKSGTLSSEKIQQVEEKLVEVFTS</sequence>
<dbReference type="RefSeq" id="WP_072361842.1">
    <property type="nucleotide sequence ID" value="NZ_FXBN01000005.1"/>
</dbReference>
<reference evidence="1 4" key="3">
    <citation type="submission" date="2018-10" db="EMBL/GenBank/DDBJ databases">
        <title>Cultivation of a novel Methanohalophilus strain from Kebrit Deep of the Red Sea and a genomic comparison of members of the genus Methanohalophilus.</title>
        <authorList>
            <person name="Guan Y."/>
            <person name="Ngugi D.K."/>
            <person name="Stingl U."/>
        </authorList>
    </citation>
    <scope>NUCLEOTIDE SEQUENCE [LARGE SCALE GENOMIC DNA]</scope>
    <source>
        <strain evidence="1 4">DSM 7471</strain>
    </source>
</reference>
<proteinExistence type="predicted"/>
<name>A0A1X7P485_9EURY</name>
<reference evidence="2" key="2">
    <citation type="submission" date="2017-04" db="EMBL/GenBank/DDBJ databases">
        <authorList>
            <person name="Afonso C.L."/>
            <person name="Miller P.J."/>
            <person name="Scott M.A."/>
            <person name="Spackman E."/>
            <person name="Goraichik I."/>
            <person name="Dimitrov K.M."/>
            <person name="Suarez D.L."/>
            <person name="Swayne D.E."/>
        </authorList>
    </citation>
    <scope>NUCLEOTIDE SEQUENCE [LARGE SCALE GENOMIC DNA]</scope>
    <source>
        <strain evidence="2">FDF-1</strain>
    </source>
</reference>
<dbReference type="GO" id="GO:0003677">
    <property type="term" value="F:DNA binding"/>
    <property type="evidence" value="ECO:0007669"/>
    <property type="project" value="InterPro"/>
</dbReference>
<evidence type="ECO:0000313" key="1">
    <source>
        <dbReference type="EMBL" id="RNI08567.1"/>
    </source>
</evidence>
<gene>
    <name evidence="1" type="ORF">EFE41_10380</name>
    <name evidence="2" type="ORF">SAMN06264941_2111</name>
</gene>
<keyword evidence="3" id="KW-1185">Reference proteome</keyword>
<dbReference type="Gene3D" id="2.30.30.110">
    <property type="match status" value="1"/>
</dbReference>
<dbReference type="SUPFAM" id="SSF50118">
    <property type="entry name" value="Cell growth inhibitor/plasmid maintenance toxic component"/>
    <property type="match status" value="1"/>
</dbReference>
<dbReference type="OrthoDB" id="90963at2157"/>
<organism evidence="2 3">
    <name type="scientific">Methanohalophilus portucalensis FDF-1</name>
    <dbReference type="NCBI Taxonomy" id="523843"/>
    <lineage>
        <taxon>Archaea</taxon>
        <taxon>Methanobacteriati</taxon>
        <taxon>Methanobacteriota</taxon>
        <taxon>Stenosarchaea group</taxon>
        <taxon>Methanomicrobia</taxon>
        <taxon>Methanosarcinales</taxon>
        <taxon>Methanosarcinaceae</taxon>
        <taxon>Methanohalophilus</taxon>
    </lineage>
</organism>
<reference evidence="3" key="1">
    <citation type="submission" date="2017-04" db="EMBL/GenBank/DDBJ databases">
        <authorList>
            <person name="Varghese N."/>
            <person name="Submissions S."/>
        </authorList>
    </citation>
    <scope>NUCLEOTIDE SEQUENCE [LARGE SCALE GENOMIC DNA]</scope>
    <source>
        <strain evidence="3">FDF-1</strain>
    </source>
</reference>
<protein>
    <submittedName>
        <fullName evidence="1">Type II toxin-antitoxin system PemK/MazF family toxin</fullName>
    </submittedName>
    <submittedName>
        <fullName evidence="2">mRNA interferase MazF</fullName>
    </submittedName>
</protein>
<accession>A0A1X7P485</accession>
<evidence type="ECO:0000313" key="3">
    <source>
        <dbReference type="Proteomes" id="UP000193969"/>
    </source>
</evidence>
<dbReference type="InterPro" id="IPR003477">
    <property type="entry name" value="PemK-like"/>
</dbReference>
<dbReference type="EMBL" id="FXBN01000005">
    <property type="protein sequence ID" value="SMH44801.1"/>
    <property type="molecule type" value="Genomic_DNA"/>
</dbReference>
<dbReference type="Proteomes" id="UP000278252">
    <property type="component" value="Unassembled WGS sequence"/>
</dbReference>
<evidence type="ECO:0000313" key="2">
    <source>
        <dbReference type="EMBL" id="SMH44801.1"/>
    </source>
</evidence>